<dbReference type="AlphaFoldDB" id="A0A9N9CN12"/>
<protein>
    <submittedName>
        <fullName evidence="1">4555_t:CDS:1</fullName>
    </submittedName>
</protein>
<dbReference type="Proteomes" id="UP000789572">
    <property type="component" value="Unassembled WGS sequence"/>
</dbReference>
<evidence type="ECO:0000313" key="2">
    <source>
        <dbReference type="Proteomes" id="UP000789572"/>
    </source>
</evidence>
<proteinExistence type="predicted"/>
<evidence type="ECO:0000313" key="1">
    <source>
        <dbReference type="EMBL" id="CAG8609021.1"/>
    </source>
</evidence>
<comment type="caution">
    <text evidence="1">The sequence shown here is derived from an EMBL/GenBank/DDBJ whole genome shotgun (WGS) entry which is preliminary data.</text>
</comment>
<sequence>MNTTSIISSAAFDLIVERFVSSHGEKRRPKILITQEMYDEAIAILKNPEDKTISTPKHRYWKTP</sequence>
<accession>A0A9N9CN12</accession>
<keyword evidence="2" id="KW-1185">Reference proteome</keyword>
<dbReference type="EMBL" id="CAJVPJ010001964">
    <property type="protein sequence ID" value="CAG8609021.1"/>
    <property type="molecule type" value="Genomic_DNA"/>
</dbReference>
<dbReference type="OrthoDB" id="2499658at2759"/>
<organism evidence="1 2">
    <name type="scientific">Paraglomus occultum</name>
    <dbReference type="NCBI Taxonomy" id="144539"/>
    <lineage>
        <taxon>Eukaryota</taxon>
        <taxon>Fungi</taxon>
        <taxon>Fungi incertae sedis</taxon>
        <taxon>Mucoromycota</taxon>
        <taxon>Glomeromycotina</taxon>
        <taxon>Glomeromycetes</taxon>
        <taxon>Paraglomerales</taxon>
        <taxon>Paraglomeraceae</taxon>
        <taxon>Paraglomus</taxon>
    </lineage>
</organism>
<name>A0A9N9CN12_9GLOM</name>
<gene>
    <name evidence="1" type="ORF">POCULU_LOCUS7853</name>
</gene>
<reference evidence="1" key="1">
    <citation type="submission" date="2021-06" db="EMBL/GenBank/DDBJ databases">
        <authorList>
            <person name="Kallberg Y."/>
            <person name="Tangrot J."/>
            <person name="Rosling A."/>
        </authorList>
    </citation>
    <scope>NUCLEOTIDE SEQUENCE</scope>
    <source>
        <strain evidence="1">IA702</strain>
    </source>
</reference>